<reference evidence="2" key="1">
    <citation type="submission" date="2021-03" db="EMBL/GenBank/DDBJ databases">
        <title>Whole genome sequence of Streptomyces bomunensis MMS17-BM035.</title>
        <authorList>
            <person name="Lee J.H."/>
        </authorList>
    </citation>
    <scope>NUCLEOTIDE SEQUENCE</scope>
    <source>
        <strain evidence="2">MMS17-BM035</strain>
    </source>
</reference>
<dbReference type="CDD" id="cd23763">
    <property type="entry name" value="ASKHA_ATPase_ROK"/>
    <property type="match status" value="1"/>
</dbReference>
<organism evidence="2 3">
    <name type="scientific">Streptomyces montanisoli</name>
    <dbReference type="NCBI Taxonomy" id="2798581"/>
    <lineage>
        <taxon>Bacteria</taxon>
        <taxon>Bacillati</taxon>
        <taxon>Actinomycetota</taxon>
        <taxon>Actinomycetes</taxon>
        <taxon>Kitasatosporales</taxon>
        <taxon>Streptomycetaceae</taxon>
        <taxon>Streptomyces</taxon>
    </lineage>
</organism>
<feature type="non-terminal residue" evidence="2">
    <location>
        <position position="281"/>
    </location>
</feature>
<keyword evidence="3" id="KW-1185">Reference proteome</keyword>
<accession>A0A940RV19</accession>
<dbReference type="AlphaFoldDB" id="A0A940RV19"/>
<name>A0A940RV19_9ACTN</name>
<dbReference type="Pfam" id="PF00480">
    <property type="entry name" value="ROK"/>
    <property type="match status" value="1"/>
</dbReference>
<evidence type="ECO:0000313" key="3">
    <source>
        <dbReference type="Proteomes" id="UP000670475"/>
    </source>
</evidence>
<dbReference type="RefSeq" id="WP_209339571.1">
    <property type="nucleotide sequence ID" value="NZ_JAGIQL010000028.1"/>
</dbReference>
<dbReference type="Gene3D" id="3.30.420.40">
    <property type="match status" value="2"/>
</dbReference>
<dbReference type="Proteomes" id="UP000670475">
    <property type="component" value="Unassembled WGS sequence"/>
</dbReference>
<evidence type="ECO:0000256" key="1">
    <source>
        <dbReference type="ARBA" id="ARBA00006479"/>
    </source>
</evidence>
<proteinExistence type="inferred from homology"/>
<gene>
    <name evidence="2" type="ORF">JFN87_09895</name>
</gene>
<sequence>MSGGRTDRPGLDGVTVPVLEIGGTHVTAALVRIGHGPAEVVAAHREPLDGDGTADAITATLLRAGRALPPLPPARWGVALPGPFDYGRGIARYHGVGKFDALDGLDLGALLRSGLPRCTGAAFLNDAEAFARGEWAEGAGRGSSALAAVTLGTGVGSAFLRDGAAVTSGPAVPPQGRADLLSHQGRPLEDTVSRRALMAAYEHARGRRLDVREIAAAAREGEAAANRVLNGAFGALGRTLAPWLRRFGADALVVGGSMTGSWDLVGPALAAGLAADGTGVP</sequence>
<protein>
    <submittedName>
        <fullName evidence="2">ROK family protein</fullName>
    </submittedName>
</protein>
<comment type="caution">
    <text evidence="2">The sequence shown here is derived from an EMBL/GenBank/DDBJ whole genome shotgun (WGS) entry which is preliminary data.</text>
</comment>
<dbReference type="InterPro" id="IPR043129">
    <property type="entry name" value="ATPase_NBD"/>
</dbReference>
<dbReference type="EMBL" id="JAGIQL010000028">
    <property type="protein sequence ID" value="MBP0457810.1"/>
    <property type="molecule type" value="Genomic_DNA"/>
</dbReference>
<dbReference type="PANTHER" id="PTHR18964:SF169">
    <property type="entry name" value="N-ACETYLMANNOSAMINE KINASE"/>
    <property type="match status" value="1"/>
</dbReference>
<comment type="similarity">
    <text evidence="1">Belongs to the ROK (NagC/XylR) family.</text>
</comment>
<evidence type="ECO:0000313" key="2">
    <source>
        <dbReference type="EMBL" id="MBP0457810.1"/>
    </source>
</evidence>
<dbReference type="PANTHER" id="PTHR18964">
    <property type="entry name" value="ROK (REPRESSOR, ORF, KINASE) FAMILY"/>
    <property type="match status" value="1"/>
</dbReference>
<dbReference type="SUPFAM" id="SSF53067">
    <property type="entry name" value="Actin-like ATPase domain"/>
    <property type="match status" value="1"/>
</dbReference>
<dbReference type="InterPro" id="IPR000600">
    <property type="entry name" value="ROK"/>
</dbReference>